<feature type="compositionally biased region" description="Basic and acidic residues" evidence="3">
    <location>
        <begin position="9"/>
        <end position="26"/>
    </location>
</feature>
<evidence type="ECO:0000256" key="2">
    <source>
        <dbReference type="SAM" id="Coils"/>
    </source>
</evidence>
<proteinExistence type="inferred from homology"/>
<evidence type="ECO:0000313" key="4">
    <source>
        <dbReference type="EMBL" id="SDE33164.1"/>
    </source>
</evidence>
<name>A0A1G7C1C9_9ACTN</name>
<evidence type="ECO:0000256" key="3">
    <source>
        <dbReference type="SAM" id="MobiDB-lite"/>
    </source>
</evidence>
<dbReference type="STRING" id="675864.SAMN04489747_3133"/>
<protein>
    <submittedName>
        <fullName evidence="4">Uncharacterized conserved protein YlxW, UPF0749 family</fullName>
    </submittedName>
</protein>
<evidence type="ECO:0000313" key="5">
    <source>
        <dbReference type="Proteomes" id="UP000198546"/>
    </source>
</evidence>
<dbReference type="Proteomes" id="UP000198546">
    <property type="component" value="Chromosome i"/>
</dbReference>
<accession>A0A1G7C1C9</accession>
<dbReference type="EMBL" id="LT629688">
    <property type="protein sequence ID" value="SDE33164.1"/>
    <property type="molecule type" value="Genomic_DNA"/>
</dbReference>
<dbReference type="InterPro" id="IPR010273">
    <property type="entry name" value="DUF881"/>
</dbReference>
<evidence type="ECO:0000256" key="1">
    <source>
        <dbReference type="ARBA" id="ARBA00009108"/>
    </source>
</evidence>
<comment type="similarity">
    <text evidence="1">Belongs to the UPF0749 family.</text>
</comment>
<keyword evidence="2" id="KW-0175">Coiled coil</keyword>
<gene>
    <name evidence="4" type="ORF">SAMN04489747_3133</name>
</gene>
<feature type="region of interest" description="Disordered" evidence="3">
    <location>
        <begin position="1"/>
        <end position="57"/>
    </location>
</feature>
<dbReference type="RefSeq" id="WP_231946344.1">
    <property type="nucleotide sequence ID" value="NZ_LT629688.1"/>
</dbReference>
<reference evidence="4 5" key="1">
    <citation type="submission" date="2016-10" db="EMBL/GenBank/DDBJ databases">
        <authorList>
            <person name="de Groot N.N."/>
        </authorList>
    </citation>
    <scope>NUCLEOTIDE SEQUENCE [LARGE SCALE GENOMIC DNA]</scope>
    <source>
        <strain evidence="4 5">MON 2.2</strain>
    </source>
</reference>
<dbReference type="PANTHER" id="PTHR37313">
    <property type="entry name" value="UPF0749 PROTEIN RV1825"/>
    <property type="match status" value="1"/>
</dbReference>
<keyword evidence="5" id="KW-1185">Reference proteome</keyword>
<organism evidence="4 5">
    <name type="scientific">Auraticoccus monumenti</name>
    <dbReference type="NCBI Taxonomy" id="675864"/>
    <lineage>
        <taxon>Bacteria</taxon>
        <taxon>Bacillati</taxon>
        <taxon>Actinomycetota</taxon>
        <taxon>Actinomycetes</taxon>
        <taxon>Propionibacteriales</taxon>
        <taxon>Propionibacteriaceae</taxon>
        <taxon>Auraticoccus</taxon>
    </lineage>
</organism>
<dbReference type="GO" id="GO:0005886">
    <property type="term" value="C:plasma membrane"/>
    <property type="evidence" value="ECO:0007669"/>
    <property type="project" value="TreeGrafter"/>
</dbReference>
<feature type="coiled-coil region" evidence="2">
    <location>
        <begin position="108"/>
        <end position="142"/>
    </location>
</feature>
<dbReference type="AlphaFoldDB" id="A0A1G7C1C9"/>
<dbReference type="PANTHER" id="PTHR37313:SF2">
    <property type="entry name" value="UPF0749 PROTEIN YLXX"/>
    <property type="match status" value="1"/>
</dbReference>
<dbReference type="Gene3D" id="3.30.70.1880">
    <property type="entry name" value="Protein of unknown function DUF881"/>
    <property type="match status" value="1"/>
</dbReference>
<dbReference type="Pfam" id="PF05949">
    <property type="entry name" value="DUF881"/>
    <property type="match status" value="1"/>
</dbReference>
<sequence>MPEPSRPPGEPRRVDPSRPRRPDPMLRRARRRRERAVADQEVDAAPQDPDEERDAPAGRGRAAALLAAFLRPSRHQVVLGLVLGLVAMGMVVQLRSQSADDTYATARRADLIQLLDGLSAESRRLEDELATLEQTRRELETGADSQRVAREQAGERLEELSILAGTTPAEGPGVRLRIVDPLDQVDAQVMLNAVEELRDAGAEVIEIDDSVRVGTSTWFGTGPDGLLVDGQPVASPIVIEAIGDPHALEEAVRFRGGLVSEITGPQVQGQVEVVQLGLVEVDSVRAPTAFQHAEPVPPR</sequence>